<sequence>MWKNYRHAADSGDWIKALDIIERIAALERPAVSERVYRALILASFKNNRKALSTLYAYEYLSEYFVSPKAWRFIGDLGPAFESMRWSEMLFYRLEDCDDCYERMKRKFMLTHVGGHVNSVESVDQVASELLRAVLMPGQSKHASGLLVPFSTIYGWSRAIEAILKIAVSSDVPTRAFVLEELTAAFTKDRYMRRESTRAEARYCANLLIKEWSSIELYSKCPKDPLILLKLDSFSGRGRYLSALKTYINSAGSAVSPSVLREYVKISYKAKRYDEVGGVVNEYYSSISKDAEILRYEKKAFNMLKRISQGERILFECKSITSSNLPKLAEIICDNSSLSSDEKEIIFEIFCKIRDPADCVGRCSSLSATYPRIWLTSGFHYSGAGAIADYLEAHTNAFRFPKDCLWISGARTDLIGVINASKSSEREWIETLARFISSNYLGIPFGTKRPDAVSGVVDEVSDVRARCRILNELKALFLGLAKGRDQGVRQAPIQLGPVIAAMADSLGRKPSVPILLDSVIRAWDACLIRNFSGSKMCVSFRDPRDVYITRRDEGKGKVEAGEFISDYLEKTEKFERSVVDCELTKAVQTVQFEQFVQDSKERRRLLLWVTGGQEPLSQAGPKFNPRDSMKNVGLYKQSDLRDDIVVAIEGDGRLSSYLQGQSVSEEGSTHG</sequence>
<name>A0ABT1GC90_9GAMM</name>
<reference evidence="1 2" key="1">
    <citation type="submission" date="2022-03" db="EMBL/GenBank/DDBJ databases">
        <title>Genomic Encyclopedia of Type Strains, Phase III (KMG-III): the genomes of soil and plant-associated and newly described type strains.</title>
        <authorList>
            <person name="Whitman W."/>
        </authorList>
    </citation>
    <scope>NUCLEOTIDE SEQUENCE [LARGE SCALE GENOMIC DNA]</scope>
    <source>
        <strain evidence="1 2">BSker1</strain>
    </source>
</reference>
<protein>
    <submittedName>
        <fullName evidence="1">Uncharacterized protein</fullName>
    </submittedName>
</protein>
<evidence type="ECO:0000313" key="2">
    <source>
        <dbReference type="Proteomes" id="UP001523550"/>
    </source>
</evidence>
<keyword evidence="2" id="KW-1185">Reference proteome</keyword>
<dbReference type="RefSeq" id="WP_253448922.1">
    <property type="nucleotide sequence ID" value="NZ_JALJYF010000002.1"/>
</dbReference>
<evidence type="ECO:0000313" key="1">
    <source>
        <dbReference type="EMBL" id="MCP1727898.1"/>
    </source>
</evidence>
<dbReference type="Proteomes" id="UP001523550">
    <property type="component" value="Unassembled WGS sequence"/>
</dbReference>
<dbReference type="EMBL" id="JALJYF010000002">
    <property type="protein sequence ID" value="MCP1727898.1"/>
    <property type="molecule type" value="Genomic_DNA"/>
</dbReference>
<organism evidence="1 2">
    <name type="scientific">Natronospira proteinivora</name>
    <dbReference type="NCBI Taxonomy" id="1807133"/>
    <lineage>
        <taxon>Bacteria</taxon>
        <taxon>Pseudomonadati</taxon>
        <taxon>Pseudomonadota</taxon>
        <taxon>Gammaproteobacteria</taxon>
        <taxon>Natronospirales</taxon>
        <taxon>Natronospiraceae</taxon>
        <taxon>Natronospira</taxon>
    </lineage>
</organism>
<accession>A0ABT1GC90</accession>
<proteinExistence type="predicted"/>
<comment type="caution">
    <text evidence="1">The sequence shown here is derived from an EMBL/GenBank/DDBJ whole genome shotgun (WGS) entry which is preliminary data.</text>
</comment>
<gene>
    <name evidence="1" type="ORF">J2T60_001898</name>
</gene>